<comment type="caution">
    <text evidence="1">The sequence shown here is derived from an EMBL/GenBank/DDBJ whole genome shotgun (WGS) entry which is preliminary data.</text>
</comment>
<evidence type="ECO:0000313" key="1">
    <source>
        <dbReference type="EMBL" id="EFB71502.1"/>
    </source>
</evidence>
<evidence type="ECO:0000313" key="2">
    <source>
        <dbReference type="Proteomes" id="UP000005512"/>
    </source>
</evidence>
<name>D1P4T8_9GAMM</name>
<dbReference type="HOGENOM" id="CLU_3315363_0_0_6"/>
<reference evidence="1" key="1">
    <citation type="submission" date="2009-12" db="EMBL/GenBank/DDBJ databases">
        <authorList>
            <person name="Weinstock G."/>
            <person name="Sodergren E."/>
            <person name="Clifton S."/>
            <person name="Fulton L."/>
            <person name="Fulton B."/>
            <person name="Courtney L."/>
            <person name="Fronick C."/>
            <person name="Harrison M."/>
            <person name="Strong C."/>
            <person name="Farmer C."/>
            <person name="Delahaunty K."/>
            <person name="Markovic C."/>
            <person name="Hall O."/>
            <person name="Minx P."/>
            <person name="Tomlinson C."/>
            <person name="Mitreva M."/>
            <person name="Nelson J."/>
            <person name="Hou S."/>
            <person name="Wollam A."/>
            <person name="Pepin K.H."/>
            <person name="Johnson M."/>
            <person name="Bhonagiri V."/>
            <person name="Nash W.E."/>
            <person name="Warren W."/>
            <person name="Chinwalla A."/>
            <person name="Mardis E.R."/>
            <person name="Wilson R.K."/>
        </authorList>
    </citation>
    <scope>NUCLEOTIDE SEQUENCE [LARGE SCALE GENOMIC DNA]</scope>
    <source>
        <strain evidence="1">DSM 4541</strain>
    </source>
</reference>
<proteinExistence type="predicted"/>
<dbReference type="EMBL" id="ABXV02000038">
    <property type="protein sequence ID" value="EFB71502.1"/>
    <property type="molecule type" value="Genomic_DNA"/>
</dbReference>
<organism evidence="1 2">
    <name type="scientific">Providencia rustigianii DSM 4541</name>
    <dbReference type="NCBI Taxonomy" id="500637"/>
    <lineage>
        <taxon>Bacteria</taxon>
        <taxon>Pseudomonadati</taxon>
        <taxon>Pseudomonadota</taxon>
        <taxon>Gammaproteobacteria</taxon>
        <taxon>Enterobacterales</taxon>
        <taxon>Morganellaceae</taxon>
        <taxon>Providencia</taxon>
    </lineage>
</organism>
<dbReference type="STRING" id="500637.PROVRUST_07242"/>
<gene>
    <name evidence="1" type="ORF">PROVRUST_07242</name>
</gene>
<sequence>MIPPSVAVFFRSQVGDLDGLNNNITPLYYIKTTTPRLIP</sequence>
<dbReference type="Proteomes" id="UP000005512">
    <property type="component" value="Unassembled WGS sequence"/>
</dbReference>
<accession>D1P4T8</accession>
<protein>
    <submittedName>
        <fullName evidence="1">Uncharacterized protein</fullName>
    </submittedName>
</protein>
<dbReference type="AlphaFoldDB" id="D1P4T8"/>
<keyword evidence="2" id="KW-1185">Reference proteome</keyword>